<dbReference type="Gene3D" id="2.40.340.10">
    <property type="entry name" value="MoeA, C-terminal, domain IV"/>
    <property type="match status" value="1"/>
</dbReference>
<dbReference type="InterPro" id="IPR036135">
    <property type="entry name" value="MoeA_linker/N_sf"/>
</dbReference>
<dbReference type="SUPFAM" id="SSF53218">
    <property type="entry name" value="Molybdenum cofactor biosynthesis proteins"/>
    <property type="match status" value="1"/>
</dbReference>
<dbReference type="InterPro" id="IPR038987">
    <property type="entry name" value="MoeA-like"/>
</dbReference>
<comment type="caution">
    <text evidence="2">The sequence shown here is derived from an EMBL/GenBank/DDBJ whole genome shotgun (WGS) entry which is preliminary data.</text>
</comment>
<feature type="domain" description="MoaB/Mog" evidence="1">
    <location>
        <begin position="171"/>
        <end position="308"/>
    </location>
</feature>
<dbReference type="Pfam" id="PF03453">
    <property type="entry name" value="MoeA_N"/>
    <property type="match status" value="1"/>
</dbReference>
<dbReference type="GO" id="GO:0005829">
    <property type="term" value="C:cytosol"/>
    <property type="evidence" value="ECO:0007669"/>
    <property type="project" value="TreeGrafter"/>
</dbReference>
<dbReference type="CDD" id="cd00887">
    <property type="entry name" value="MoeA"/>
    <property type="match status" value="1"/>
</dbReference>
<dbReference type="InterPro" id="IPR005110">
    <property type="entry name" value="MoeA_linker/N"/>
</dbReference>
<dbReference type="NCBIfam" id="TIGR00177">
    <property type="entry name" value="molyb_syn"/>
    <property type="match status" value="1"/>
</dbReference>
<dbReference type="InterPro" id="IPR036688">
    <property type="entry name" value="MoeA_C_domain_IV_sf"/>
</dbReference>
<keyword evidence="3" id="KW-1185">Reference proteome</keyword>
<dbReference type="Gene3D" id="3.90.105.10">
    <property type="entry name" value="Molybdopterin biosynthesis moea protein, domain 2"/>
    <property type="match status" value="1"/>
</dbReference>
<dbReference type="SUPFAM" id="SSF63882">
    <property type="entry name" value="MoeA N-terminal region -like"/>
    <property type="match status" value="1"/>
</dbReference>
<dbReference type="Proteomes" id="UP001273136">
    <property type="component" value="Unassembled WGS sequence"/>
</dbReference>
<evidence type="ECO:0000313" key="2">
    <source>
        <dbReference type="EMBL" id="MDV0441806.1"/>
    </source>
</evidence>
<dbReference type="SMART" id="SM00852">
    <property type="entry name" value="MoCF_biosynth"/>
    <property type="match status" value="1"/>
</dbReference>
<sequence length="504" mass="54165">MAMKRYLHQITVDEALAVIRSIPPHTTVRRVPIVESVGHRLAQSLYAEYSVPEVPVSAMDGFAVKSSQTIKAGDQTPLSLKNFARVNTGNVIPKEFDAVVRVEDVWFDGDDPDAITIRKSVNPGTNVRPVGEDIKAGQLILPAGTLIRPFDIGAIASYGFTHVSVRSVSVGILPTGNELIMPGERPAPGQVVESNTTMAESYLRQFGVDVIRYPPVVDNPVLIRGALEKILSENDIAIVSAGSSAGTKDFTAKVIGELGELLFHGVAVKPAKPAMLGIAGKKPIFGLPGYPLSAQTVLRIFVRELLEAWGWKGPEHKTINVRLGDSISSEGGIDEFSLHAAAKVGSEYAAIPQSRGASVQMTGVRSNVIIRIPYGVEGFEAGEVVPALLSAPTEELDRTVLIAGVYDPAIEALTELAVKKDIRIRTGNFNGLSGLMLLLKNACHLVCITDTADLAVLGDLPIVQKKLTKNATLVCRKEMENDPLTKTVLELADSTEFRKKLSRS</sequence>
<dbReference type="RefSeq" id="WP_338094212.1">
    <property type="nucleotide sequence ID" value="NZ_JAWDKA010000005.1"/>
</dbReference>
<dbReference type="InterPro" id="IPR036425">
    <property type="entry name" value="MoaB/Mog-like_dom_sf"/>
</dbReference>
<dbReference type="AlphaFoldDB" id="A0AAE4MCE5"/>
<dbReference type="PANTHER" id="PTHR10192">
    <property type="entry name" value="MOLYBDOPTERIN BIOSYNTHESIS PROTEIN"/>
    <property type="match status" value="1"/>
</dbReference>
<dbReference type="InterPro" id="IPR001453">
    <property type="entry name" value="MoaB/Mog_dom"/>
</dbReference>
<evidence type="ECO:0000313" key="3">
    <source>
        <dbReference type="Proteomes" id="UP001273136"/>
    </source>
</evidence>
<dbReference type="EMBL" id="JAWDKA010000005">
    <property type="protein sequence ID" value="MDV0441806.1"/>
    <property type="molecule type" value="Genomic_DNA"/>
</dbReference>
<dbReference type="SUPFAM" id="SSF63867">
    <property type="entry name" value="MoeA C-terminal domain-like"/>
    <property type="match status" value="1"/>
</dbReference>
<dbReference type="Pfam" id="PF00994">
    <property type="entry name" value="MoCF_biosynth"/>
    <property type="match status" value="1"/>
</dbReference>
<dbReference type="GO" id="GO:0061599">
    <property type="term" value="F:molybdopterin molybdotransferase activity"/>
    <property type="evidence" value="ECO:0007669"/>
    <property type="project" value="TreeGrafter"/>
</dbReference>
<evidence type="ECO:0000259" key="1">
    <source>
        <dbReference type="SMART" id="SM00852"/>
    </source>
</evidence>
<organism evidence="2 3">
    <name type="scientific">Methanorbis furvi</name>
    <dbReference type="NCBI Taxonomy" id="3028299"/>
    <lineage>
        <taxon>Archaea</taxon>
        <taxon>Methanobacteriati</taxon>
        <taxon>Methanobacteriota</taxon>
        <taxon>Stenosarchaea group</taxon>
        <taxon>Methanomicrobia</taxon>
        <taxon>Methanomicrobiales</taxon>
        <taxon>Methanocorpusculaceae</taxon>
        <taxon>Methanorbis</taxon>
    </lineage>
</organism>
<protein>
    <recommendedName>
        <fullName evidence="1">MoaB/Mog domain-containing protein</fullName>
    </recommendedName>
</protein>
<gene>
    <name evidence="2" type="ORF">McpAg1_10170</name>
</gene>
<name>A0AAE4MCE5_9EURY</name>
<proteinExistence type="predicted"/>
<dbReference type="Gene3D" id="3.40.980.10">
    <property type="entry name" value="MoaB/Mog-like domain"/>
    <property type="match status" value="1"/>
</dbReference>
<dbReference type="Gene3D" id="2.170.190.11">
    <property type="entry name" value="Molybdopterin biosynthesis moea protein, domain 3"/>
    <property type="match status" value="1"/>
</dbReference>
<reference evidence="2" key="1">
    <citation type="submission" date="2023-06" db="EMBL/GenBank/DDBJ databases">
        <title>Genome sequence of Methancorpusculaceae sp. Ag1.</title>
        <authorList>
            <person name="Protasov E."/>
            <person name="Platt K."/>
            <person name="Poehlein A."/>
            <person name="Daniel R."/>
            <person name="Brune A."/>
        </authorList>
    </citation>
    <scope>NUCLEOTIDE SEQUENCE</scope>
    <source>
        <strain evidence="2">Ag1</strain>
    </source>
</reference>
<dbReference type="PANTHER" id="PTHR10192:SF16">
    <property type="entry name" value="MOLYBDOPTERIN MOLYBDENUMTRANSFERASE"/>
    <property type="match status" value="1"/>
</dbReference>
<dbReference type="GO" id="GO:0006777">
    <property type="term" value="P:Mo-molybdopterin cofactor biosynthetic process"/>
    <property type="evidence" value="ECO:0007669"/>
    <property type="project" value="TreeGrafter"/>
</dbReference>
<accession>A0AAE4MCE5</accession>